<dbReference type="GO" id="GO:0005829">
    <property type="term" value="C:cytosol"/>
    <property type="evidence" value="ECO:0007669"/>
    <property type="project" value="TreeGrafter"/>
</dbReference>
<evidence type="ECO:0000259" key="12">
    <source>
        <dbReference type="Pfam" id="PF01406"/>
    </source>
</evidence>
<feature type="binding site" evidence="10">
    <location>
        <begin position="259"/>
        <end position="261"/>
    </location>
    <ligand>
        <name>L-cysteinyl-5'-AMP</name>
        <dbReference type="ChEBI" id="CHEBI:144924"/>
    </ligand>
</feature>
<dbReference type="InterPro" id="IPR017812">
    <property type="entry name" value="Mycothiol_ligase_MshC"/>
</dbReference>
<keyword evidence="5 10" id="KW-0479">Metal-binding</keyword>
<dbReference type="InterPro" id="IPR014729">
    <property type="entry name" value="Rossmann-like_a/b/a_fold"/>
</dbReference>
<dbReference type="GO" id="GO:0006423">
    <property type="term" value="P:cysteinyl-tRNA aminoacylation"/>
    <property type="evidence" value="ECO:0007669"/>
    <property type="project" value="TreeGrafter"/>
</dbReference>
<dbReference type="PRINTS" id="PR00983">
    <property type="entry name" value="TRNASYNTHCYS"/>
</dbReference>
<dbReference type="Pfam" id="PF01406">
    <property type="entry name" value="tRNA-synt_1e"/>
    <property type="match status" value="1"/>
</dbReference>
<accession>A0A4R8V6Z9</accession>
<dbReference type="PANTHER" id="PTHR10890">
    <property type="entry name" value="CYSTEINYL-TRNA SYNTHETASE"/>
    <property type="match status" value="1"/>
</dbReference>
<dbReference type="GO" id="GO:0005524">
    <property type="term" value="F:ATP binding"/>
    <property type="evidence" value="ECO:0007669"/>
    <property type="project" value="UniProtKB-KW"/>
</dbReference>
<feature type="region of interest" description="Disordered" evidence="11">
    <location>
        <begin position="196"/>
        <end position="231"/>
    </location>
</feature>
<keyword evidence="7 10" id="KW-0862">Zinc</keyword>
<feature type="short sequence motif" description="'KMSKS' region" evidence="10">
    <location>
        <begin position="298"/>
        <end position="302"/>
    </location>
</feature>
<feature type="short sequence motif" description="'ERGGDP' region" evidence="10">
    <location>
        <begin position="197"/>
        <end position="202"/>
    </location>
</feature>
<dbReference type="Proteomes" id="UP000298488">
    <property type="component" value="Unassembled WGS sequence"/>
</dbReference>
<dbReference type="PANTHER" id="PTHR10890:SF3">
    <property type="entry name" value="CYSTEINE--TRNA LIGASE, CYTOPLASMIC"/>
    <property type="match status" value="1"/>
</dbReference>
<evidence type="ECO:0000256" key="11">
    <source>
        <dbReference type="SAM" id="MobiDB-lite"/>
    </source>
</evidence>
<dbReference type="OrthoDB" id="9815130at2"/>
<feature type="binding site" evidence="10">
    <location>
        <position position="43"/>
    </location>
    <ligand>
        <name>Zn(2+)</name>
        <dbReference type="ChEBI" id="CHEBI:29105"/>
    </ligand>
</feature>
<feature type="short sequence motif" description="'HIGH' region" evidence="10">
    <location>
        <begin position="45"/>
        <end position="55"/>
    </location>
</feature>
<name>A0A4R8V6Z9_9MICO</name>
<feature type="compositionally biased region" description="Basic and acidic residues" evidence="11">
    <location>
        <begin position="196"/>
        <end position="211"/>
    </location>
</feature>
<organism evidence="13 14">
    <name type="scientific">Terrimesophilobacter mesophilus</name>
    <dbReference type="NCBI Taxonomy" id="433647"/>
    <lineage>
        <taxon>Bacteria</taxon>
        <taxon>Bacillati</taxon>
        <taxon>Actinomycetota</taxon>
        <taxon>Actinomycetes</taxon>
        <taxon>Micrococcales</taxon>
        <taxon>Microbacteriaceae</taxon>
        <taxon>Terrimesophilobacter</taxon>
    </lineage>
</organism>
<protein>
    <recommendedName>
        <fullName evidence="10">L-cysteine:1D-myo-inositol 2-amino-2-deoxy-alpha-D-glucopyranoside ligase</fullName>
        <shortName evidence="10">L-Cys:GlcN-Ins ligase</shortName>
        <ecNumber evidence="10">6.3.1.13</ecNumber>
    </recommendedName>
    <alternativeName>
        <fullName evidence="10">Mycothiol ligase</fullName>
        <shortName evidence="10">MSH ligase</shortName>
    </alternativeName>
</protein>
<feature type="binding site" evidence="10">
    <location>
        <begin position="43"/>
        <end position="46"/>
    </location>
    <ligand>
        <name>L-cysteinyl-5'-AMP</name>
        <dbReference type="ChEBI" id="CHEBI:144924"/>
    </ligand>
</feature>
<keyword evidence="6 10" id="KW-0547">Nucleotide-binding</keyword>
<dbReference type="EMBL" id="SOFI01000003">
    <property type="protein sequence ID" value="TFB78891.1"/>
    <property type="molecule type" value="Genomic_DNA"/>
</dbReference>
<dbReference type="Gene3D" id="1.20.120.640">
    <property type="entry name" value="Anticodon-binding domain of a subclass of class I aminoacyl-tRNA synthetases"/>
    <property type="match status" value="1"/>
</dbReference>
<dbReference type="RefSeq" id="WP_104094770.1">
    <property type="nucleotide sequence ID" value="NZ_JACHBP010000001.1"/>
</dbReference>
<dbReference type="InterPro" id="IPR024909">
    <property type="entry name" value="Cys-tRNA/MSH_ligase"/>
</dbReference>
<feature type="domain" description="tRNA synthetases class I catalytic" evidence="12">
    <location>
        <begin position="36"/>
        <end position="345"/>
    </location>
</feature>
<keyword evidence="4 10" id="KW-0436">Ligase</keyword>
<evidence type="ECO:0000256" key="4">
    <source>
        <dbReference type="ARBA" id="ARBA00022598"/>
    </source>
</evidence>
<comment type="cofactor">
    <cofactor evidence="10">
        <name>Zn(2+)</name>
        <dbReference type="ChEBI" id="CHEBI:29105"/>
    </cofactor>
    <text evidence="10">Binds 1 zinc ion per subunit.</text>
</comment>
<evidence type="ECO:0000256" key="10">
    <source>
        <dbReference type="HAMAP-Rule" id="MF_01697"/>
    </source>
</evidence>
<sequence length="422" mass="45814">MRSWTSPELPRLPGNAAVPRIYDTPRRRLRALQIDTEAQLYVCGITPYDATHLGHAATYLAYDTLGRVLRDAGLSVSYVQNVTDVDDPLLERATATGVAWRDLAESQIELFRGDMEALRIIPPEHYVGVVETVDAIGDACARLLDEGFAYWVDGAPGEPDAAPDLYFDIAAGERLTSWHLGQESALDRGTMLRLSAERGGDPERPGKRDPLDPLLWRSGRPGEPAWDSPVGRGRPGWHIECSVIGSLHLTAPITLNGGGSDLVFPHHEMSAAHSAALTGTDWSHCYSHAGMVAYDGEKMSKSLGNLVLVSNLVADGVDPQAIRLALLAHHYRSDWEWTDDDLPTAEARLARWRAWAESIDHTVPTSDTAHELLDALRNTLADDLDTPSALAAVDSAVTGPSSTHPVAIDAINALLGIDLLQE</sequence>
<dbReference type="Gene3D" id="3.40.50.620">
    <property type="entry name" value="HUPs"/>
    <property type="match status" value="1"/>
</dbReference>
<evidence type="ECO:0000256" key="1">
    <source>
        <dbReference type="ARBA" id="ARBA00003679"/>
    </source>
</evidence>
<dbReference type="GO" id="GO:0004817">
    <property type="term" value="F:cysteine-tRNA ligase activity"/>
    <property type="evidence" value="ECO:0007669"/>
    <property type="project" value="TreeGrafter"/>
</dbReference>
<feature type="binding site" evidence="10">
    <location>
        <position position="241"/>
    </location>
    <ligand>
        <name>Zn(2+)</name>
        <dbReference type="ChEBI" id="CHEBI:29105"/>
    </ligand>
</feature>
<dbReference type="HAMAP" id="MF_01697">
    <property type="entry name" value="MshC"/>
    <property type="match status" value="1"/>
</dbReference>
<feature type="binding site" evidence="10">
    <location>
        <position position="237"/>
    </location>
    <ligand>
        <name>L-cysteinyl-5'-AMP</name>
        <dbReference type="ChEBI" id="CHEBI:144924"/>
    </ligand>
</feature>
<comment type="subunit">
    <text evidence="3 10">Monomer.</text>
</comment>
<comment type="caution">
    <text evidence="13">The sequence shown here is derived from an EMBL/GenBank/DDBJ whole genome shotgun (WGS) entry which is preliminary data.</text>
</comment>
<feature type="binding site" evidence="10">
    <location>
        <position position="266"/>
    </location>
    <ligand>
        <name>Zn(2+)</name>
        <dbReference type="ChEBI" id="CHEBI:29105"/>
    </ligand>
</feature>
<dbReference type="InterPro" id="IPR032678">
    <property type="entry name" value="tRNA-synt_1_cat_dom"/>
</dbReference>
<evidence type="ECO:0000256" key="8">
    <source>
        <dbReference type="ARBA" id="ARBA00022840"/>
    </source>
</evidence>
<dbReference type="AlphaFoldDB" id="A0A4R8V6Z9"/>
<evidence type="ECO:0000256" key="5">
    <source>
        <dbReference type="ARBA" id="ARBA00022723"/>
    </source>
</evidence>
<proteinExistence type="inferred from homology"/>
<comment type="catalytic activity">
    <reaction evidence="9 10">
        <text>1D-myo-inositol 2-amino-2-deoxy-alpha-D-glucopyranoside + L-cysteine + ATP = 1D-myo-inositol 2-(L-cysteinylamino)-2-deoxy-alpha-D-glucopyranoside + AMP + diphosphate + H(+)</text>
        <dbReference type="Rhea" id="RHEA:26176"/>
        <dbReference type="ChEBI" id="CHEBI:15378"/>
        <dbReference type="ChEBI" id="CHEBI:30616"/>
        <dbReference type="ChEBI" id="CHEBI:33019"/>
        <dbReference type="ChEBI" id="CHEBI:35235"/>
        <dbReference type="ChEBI" id="CHEBI:58886"/>
        <dbReference type="ChEBI" id="CHEBI:58887"/>
        <dbReference type="ChEBI" id="CHEBI:456215"/>
        <dbReference type="EC" id="6.3.1.13"/>
    </reaction>
</comment>
<comment type="function">
    <text evidence="1 10">Catalyzes the ATP-dependent condensation of GlcN-Ins and L-cysteine to form L-Cys-GlcN-Ins.</text>
</comment>
<reference evidence="13 14" key="1">
    <citation type="submission" date="2019-03" db="EMBL/GenBank/DDBJ databases">
        <title>Genomics of glacier-inhabiting Cryobacterium strains.</title>
        <authorList>
            <person name="Liu Q."/>
            <person name="Xin Y.-H."/>
        </authorList>
    </citation>
    <scope>NUCLEOTIDE SEQUENCE [LARGE SCALE GENOMIC DNA]</scope>
    <source>
        <strain evidence="13 14">CGMCC 1.10440</strain>
    </source>
</reference>
<evidence type="ECO:0000313" key="14">
    <source>
        <dbReference type="Proteomes" id="UP000298488"/>
    </source>
</evidence>
<evidence type="ECO:0000256" key="7">
    <source>
        <dbReference type="ARBA" id="ARBA00022833"/>
    </source>
</evidence>
<comment type="similarity">
    <text evidence="2 10">Belongs to the class-I aminoacyl-tRNA synthetase family. MshC subfamily.</text>
</comment>
<feature type="binding site" evidence="10">
    <location>
        <position position="58"/>
    </location>
    <ligand>
        <name>L-cysteinyl-5'-AMP</name>
        <dbReference type="ChEBI" id="CHEBI:144924"/>
    </ligand>
</feature>
<gene>
    <name evidence="10" type="primary">mshC</name>
    <name evidence="13" type="ORF">E3N84_01650</name>
</gene>
<keyword evidence="8 10" id="KW-0067">ATP-binding</keyword>
<feature type="binding site" evidence="10">
    <location>
        <position position="292"/>
    </location>
    <ligand>
        <name>L-cysteinyl-5'-AMP</name>
        <dbReference type="ChEBI" id="CHEBI:144924"/>
    </ligand>
</feature>
<dbReference type="EC" id="6.3.1.13" evidence="10"/>
<dbReference type="GO" id="GO:0008270">
    <property type="term" value="F:zinc ion binding"/>
    <property type="evidence" value="ECO:0007669"/>
    <property type="project" value="UniProtKB-UniRule"/>
</dbReference>
<dbReference type="NCBIfam" id="TIGR03447">
    <property type="entry name" value="mycothiol_MshC"/>
    <property type="match status" value="1"/>
</dbReference>
<evidence type="ECO:0000256" key="6">
    <source>
        <dbReference type="ARBA" id="ARBA00022741"/>
    </source>
</evidence>
<keyword evidence="14" id="KW-1185">Reference proteome</keyword>
<evidence type="ECO:0000313" key="13">
    <source>
        <dbReference type="EMBL" id="TFB78891.1"/>
    </source>
</evidence>
<evidence type="ECO:0000256" key="2">
    <source>
        <dbReference type="ARBA" id="ARBA00007723"/>
    </source>
</evidence>
<dbReference type="SUPFAM" id="SSF52374">
    <property type="entry name" value="Nucleotidylyl transferase"/>
    <property type="match status" value="1"/>
</dbReference>
<evidence type="ECO:0000256" key="9">
    <source>
        <dbReference type="ARBA" id="ARBA00048350"/>
    </source>
</evidence>
<feature type="binding site" evidence="10">
    <location>
        <begin position="81"/>
        <end position="83"/>
    </location>
    <ligand>
        <name>L-cysteinyl-5'-AMP</name>
        <dbReference type="ChEBI" id="CHEBI:144924"/>
    </ligand>
</feature>
<evidence type="ECO:0000256" key="3">
    <source>
        <dbReference type="ARBA" id="ARBA00011245"/>
    </source>
</evidence>
<dbReference type="GO" id="GO:0035446">
    <property type="term" value="F:cysteine-glucosaminylinositol ligase activity"/>
    <property type="evidence" value="ECO:0007669"/>
    <property type="project" value="UniProtKB-UniRule"/>
</dbReference>
<dbReference type="GO" id="GO:0010125">
    <property type="term" value="P:mycothiol biosynthetic process"/>
    <property type="evidence" value="ECO:0007669"/>
    <property type="project" value="UniProtKB-UniRule"/>
</dbReference>